<evidence type="ECO:0000256" key="19">
    <source>
        <dbReference type="ARBA" id="ARBA00047986"/>
    </source>
</evidence>
<dbReference type="PROSITE" id="PS50056">
    <property type="entry name" value="TYR_PHOSPHATASE_2"/>
    <property type="match status" value="1"/>
</dbReference>
<dbReference type="GO" id="GO:0004725">
    <property type="term" value="F:protein tyrosine phosphatase activity"/>
    <property type="evidence" value="ECO:0007669"/>
    <property type="project" value="UniProtKB-EC"/>
</dbReference>
<evidence type="ECO:0000259" key="24">
    <source>
        <dbReference type="PROSITE" id="PS51181"/>
    </source>
</evidence>
<keyword evidence="9" id="KW-0904">Protein phosphatase</keyword>
<dbReference type="GO" id="GO:0005829">
    <property type="term" value="C:cytosol"/>
    <property type="evidence" value="ECO:0007669"/>
    <property type="project" value="TreeGrafter"/>
</dbReference>
<comment type="catalytic activity">
    <reaction evidence="16">
        <text>a 1,2-diacyl-sn-glycero-3-phospho-(1D-myo-inositol-3,4,5-trisphosphate) + H2O = a 1,2-diacyl-sn-glycero-3-phospho-(1D-myo-inositol-4,5-bisphosphate) + phosphate</text>
        <dbReference type="Rhea" id="RHEA:25017"/>
        <dbReference type="ChEBI" id="CHEBI:15377"/>
        <dbReference type="ChEBI" id="CHEBI:43474"/>
        <dbReference type="ChEBI" id="CHEBI:57836"/>
        <dbReference type="ChEBI" id="CHEBI:58456"/>
        <dbReference type="EC" id="3.1.3.67"/>
    </reaction>
    <physiologicalReaction direction="left-to-right" evidence="16">
        <dbReference type="Rhea" id="RHEA:25018"/>
    </physiologicalReaction>
</comment>
<dbReference type="GO" id="GO:0005886">
    <property type="term" value="C:plasma membrane"/>
    <property type="evidence" value="ECO:0007669"/>
    <property type="project" value="TreeGrafter"/>
</dbReference>
<name>A0AA51VKK4_ARGIR</name>
<dbReference type="InterPro" id="IPR000387">
    <property type="entry name" value="Tyr_Pase_dom"/>
</dbReference>
<dbReference type="InterPro" id="IPR035892">
    <property type="entry name" value="C2_domain_sf"/>
</dbReference>
<feature type="compositionally biased region" description="Acidic residues" evidence="22">
    <location>
        <begin position="465"/>
        <end position="484"/>
    </location>
</feature>
<dbReference type="FunFam" id="3.90.190.10:FF:000029">
    <property type="entry name" value="Phosphatidylinositol 3,4,5-trisphosphate 3-phosphatase and dual-specificity protein phosphatase PTEN"/>
    <property type="match status" value="1"/>
</dbReference>
<evidence type="ECO:0000256" key="8">
    <source>
        <dbReference type="ARBA" id="ARBA00022801"/>
    </source>
</evidence>
<evidence type="ECO:0000256" key="3">
    <source>
        <dbReference type="ARBA" id="ARBA00007881"/>
    </source>
</evidence>
<dbReference type="InterPro" id="IPR003595">
    <property type="entry name" value="Tyr_Pase_cat"/>
</dbReference>
<dbReference type="EC" id="3.1.3.67" evidence="4"/>
<dbReference type="Gene3D" id="2.60.40.1110">
    <property type="match status" value="1"/>
</dbReference>
<dbReference type="InterPro" id="IPR045101">
    <property type="entry name" value="PTP_PTEN"/>
</dbReference>
<dbReference type="SUPFAM" id="SSF49562">
    <property type="entry name" value="C2 domain (Calcium/lipid-binding domain, CaLB)"/>
    <property type="match status" value="1"/>
</dbReference>
<evidence type="ECO:0000256" key="11">
    <source>
        <dbReference type="ARBA" id="ARBA00023273"/>
    </source>
</evidence>
<evidence type="ECO:0000259" key="23">
    <source>
        <dbReference type="PROSITE" id="PS50056"/>
    </source>
</evidence>
<evidence type="ECO:0000313" key="26">
    <source>
        <dbReference type="EMBL" id="WMX25295.1"/>
    </source>
</evidence>
<dbReference type="InterPro" id="IPR029023">
    <property type="entry name" value="Tensin_phosphatase"/>
</dbReference>
<dbReference type="SMART" id="SM01301">
    <property type="entry name" value="PTPlike_phytase"/>
    <property type="match status" value="1"/>
</dbReference>
<evidence type="ECO:0000256" key="21">
    <source>
        <dbReference type="ARBA" id="ARBA00051341"/>
    </source>
</evidence>
<dbReference type="SUPFAM" id="SSF52799">
    <property type="entry name" value="(Phosphotyrosine protein) phosphatases II"/>
    <property type="match status" value="1"/>
</dbReference>
<reference evidence="26" key="1">
    <citation type="journal article" date="2022" name="Front. Physiol.">
        <title>Potential Roles of PTEN on Longevity in Two Closely Related Argopecten Scallops With Distinct Lifespans.</title>
        <authorList>
            <person name="Xu H."/>
            <person name="Lu X."/>
            <person name="Wang C."/>
            <person name="Ning J."/>
            <person name="Chen M."/>
            <person name="Wang Y."/>
            <person name="Yuan K."/>
        </authorList>
    </citation>
    <scope>NUCLEOTIDE SEQUENCE</scope>
</reference>
<evidence type="ECO:0000256" key="7">
    <source>
        <dbReference type="ARBA" id="ARBA00022490"/>
    </source>
</evidence>
<dbReference type="CDD" id="cd14509">
    <property type="entry name" value="PTP_PTEN"/>
    <property type="match status" value="1"/>
</dbReference>
<evidence type="ECO:0000256" key="17">
    <source>
        <dbReference type="ARBA" id="ARBA00043762"/>
    </source>
</evidence>
<feature type="domain" description="Phosphatase tensin-type" evidence="24">
    <location>
        <begin position="41"/>
        <end position="212"/>
    </location>
</feature>
<dbReference type="InterPro" id="IPR014020">
    <property type="entry name" value="Tensin_C2-dom"/>
</dbReference>
<evidence type="ECO:0000256" key="9">
    <source>
        <dbReference type="ARBA" id="ARBA00022912"/>
    </source>
</evidence>
<dbReference type="PANTHER" id="PTHR12305">
    <property type="entry name" value="PHOSPHATASE WITH HOMOLOGY TO TENSIN"/>
    <property type="match status" value="1"/>
</dbReference>
<dbReference type="InterPro" id="IPR051281">
    <property type="entry name" value="Dual-spec_lipid-protein_phosph"/>
</dbReference>
<dbReference type="EC" id="3.1.3.16" evidence="6"/>
<comment type="catalytic activity">
    <reaction evidence="20">
        <text>O-phospho-L-threonyl-[protein] + H2O = L-threonyl-[protein] + phosphate</text>
        <dbReference type="Rhea" id="RHEA:47004"/>
        <dbReference type="Rhea" id="RHEA-COMP:11060"/>
        <dbReference type="Rhea" id="RHEA-COMP:11605"/>
        <dbReference type="ChEBI" id="CHEBI:15377"/>
        <dbReference type="ChEBI" id="CHEBI:30013"/>
        <dbReference type="ChEBI" id="CHEBI:43474"/>
        <dbReference type="ChEBI" id="CHEBI:61977"/>
        <dbReference type="EC" id="3.1.3.16"/>
    </reaction>
    <physiologicalReaction direction="left-to-right" evidence="20">
        <dbReference type="Rhea" id="RHEA:47005"/>
    </physiologicalReaction>
</comment>
<dbReference type="Pfam" id="PF22785">
    <property type="entry name" value="Tc-R-P"/>
    <property type="match status" value="1"/>
</dbReference>
<accession>A0AA51VKK4</accession>
<sequence length="490" mass="56402">MEDCFNIDDISKYGVTVLYGYMKKTMMAANKIRQLVSKNKRRYKEDGFDLDLTYIYPNIIAMGFPAESMEGVYRNNINDVVRFLDQRHRDHYRVYNLCTERSYDPTKFHRRVVCYPFEDHNPPRLELIKPFCEDLDDWLRKDRNNIAAIHCKAGKGRTGVMICAYLLHRNLFTDYKEALLHYGQTRTRDEKGVTIPSQRRYVWYYGYLIERRLQYKPVTLLLTGIEFIKVPMYNGGTCSPMFDVYQLKVKVYSSRVYEDLKKGQESVFMGIESSVPLCGDIRVVFHNKPRMKGKEKMFQFWFNTFFVNVDGPTNGTKTLCAGEMCVSEQSRTLYMALLKDDLDKANKDKSHKLFSPNFQVKLHFKTPDPEPKNGPELIPSNGTGLTTSLSSLTVPSPIGPGYSRSPTFDNIPRHTPPTSSTMDQAHSLSELTLKDPMYRLHNHKNTGSDSGSPAGSNERLTDPLSENDQDDNLSDTDTDDEWDGLETTLV</sequence>
<dbReference type="GO" id="GO:0004722">
    <property type="term" value="F:protein serine/threonine phosphatase activity"/>
    <property type="evidence" value="ECO:0007669"/>
    <property type="project" value="UniProtKB-EC"/>
</dbReference>
<dbReference type="SMART" id="SM00404">
    <property type="entry name" value="PTPc_motif"/>
    <property type="match status" value="1"/>
</dbReference>
<dbReference type="Pfam" id="PF10409">
    <property type="entry name" value="PTEN_C2"/>
    <property type="match status" value="1"/>
</dbReference>
<dbReference type="InterPro" id="IPR016130">
    <property type="entry name" value="Tyr_Pase_AS"/>
</dbReference>
<proteinExistence type="evidence at transcript level"/>
<comment type="similarity">
    <text evidence="3">Belongs to the PTEN phosphatase protein family.</text>
</comment>
<evidence type="ECO:0000256" key="13">
    <source>
        <dbReference type="ARBA" id="ARBA00034268"/>
    </source>
</evidence>
<evidence type="ECO:0000256" key="18">
    <source>
        <dbReference type="ARBA" id="ARBA00044309"/>
    </source>
</evidence>
<dbReference type="SMART" id="SM01326">
    <property type="entry name" value="PTEN_C2"/>
    <property type="match status" value="1"/>
</dbReference>
<feature type="region of interest" description="Disordered" evidence="22">
    <location>
        <begin position="440"/>
        <end position="490"/>
    </location>
</feature>
<dbReference type="Gene3D" id="3.90.190.10">
    <property type="entry name" value="Protein tyrosine phosphatase superfamily"/>
    <property type="match status" value="1"/>
</dbReference>
<evidence type="ECO:0000259" key="25">
    <source>
        <dbReference type="PROSITE" id="PS51182"/>
    </source>
</evidence>
<evidence type="ECO:0000256" key="15">
    <source>
        <dbReference type="ARBA" id="ARBA00043734"/>
    </source>
</evidence>
<organism evidence="26">
    <name type="scientific">Argopecten irradians</name>
    <name type="common">Bay scallop</name>
    <name type="synonym">Aequipecten irradians</name>
    <dbReference type="NCBI Taxonomy" id="31199"/>
    <lineage>
        <taxon>Eukaryota</taxon>
        <taxon>Metazoa</taxon>
        <taxon>Spiralia</taxon>
        <taxon>Lophotrochozoa</taxon>
        <taxon>Mollusca</taxon>
        <taxon>Bivalvia</taxon>
        <taxon>Autobranchia</taxon>
        <taxon>Pteriomorphia</taxon>
        <taxon>Pectinida</taxon>
        <taxon>Pectinoidea</taxon>
        <taxon>Pectinidae</taxon>
        <taxon>Argopecten</taxon>
    </lineage>
</organism>
<evidence type="ECO:0000256" key="22">
    <source>
        <dbReference type="SAM" id="MobiDB-lite"/>
    </source>
</evidence>
<dbReference type="PANTHER" id="PTHR12305:SF81">
    <property type="entry name" value="PHOSPHATIDYLINOSITOL 3,4,5-TRISPHOSPHATE 3-PHOSPHATASE AND DUAL-SPECIFICITY PROTEIN PHOSPHATASE PTEN"/>
    <property type="match status" value="1"/>
</dbReference>
<comment type="catalytic activity">
    <reaction evidence="19">
        <text>O-phospho-L-seryl-[protein] + H2O = L-seryl-[protein] + phosphate</text>
        <dbReference type="Rhea" id="RHEA:20629"/>
        <dbReference type="Rhea" id="RHEA-COMP:9863"/>
        <dbReference type="Rhea" id="RHEA-COMP:11604"/>
        <dbReference type="ChEBI" id="CHEBI:15377"/>
        <dbReference type="ChEBI" id="CHEBI:29999"/>
        <dbReference type="ChEBI" id="CHEBI:43474"/>
        <dbReference type="ChEBI" id="CHEBI:83421"/>
        <dbReference type="EC" id="3.1.3.16"/>
    </reaction>
    <physiologicalReaction direction="left-to-right" evidence="19">
        <dbReference type="Rhea" id="RHEA:20630"/>
    </physiologicalReaction>
</comment>
<dbReference type="GO" id="GO:0051896">
    <property type="term" value="P:regulation of phosphatidylinositol 3-kinase/protein kinase B signal transduction"/>
    <property type="evidence" value="ECO:0007669"/>
    <property type="project" value="TreeGrafter"/>
</dbReference>
<comment type="subcellular location">
    <subcellularLocation>
        <location evidence="1">Cell projection</location>
        <location evidence="1">Neuron projection</location>
    </subcellularLocation>
    <subcellularLocation>
        <location evidence="2">Cytoplasm</location>
    </subcellularLocation>
</comment>
<dbReference type="PROSITE" id="PS51182">
    <property type="entry name" value="C2_TENSIN"/>
    <property type="match status" value="1"/>
</dbReference>
<dbReference type="GO" id="GO:0050793">
    <property type="term" value="P:regulation of developmental process"/>
    <property type="evidence" value="ECO:0007669"/>
    <property type="project" value="UniProtKB-ARBA"/>
</dbReference>
<keyword evidence="7" id="KW-0963">Cytoplasm</keyword>
<dbReference type="PROSITE" id="PS00383">
    <property type="entry name" value="TYR_PHOSPHATASE_1"/>
    <property type="match status" value="1"/>
</dbReference>
<dbReference type="GO" id="GO:0008285">
    <property type="term" value="P:negative regulation of cell population proliferation"/>
    <property type="evidence" value="ECO:0007669"/>
    <property type="project" value="TreeGrafter"/>
</dbReference>
<keyword evidence="11" id="KW-0966">Cell projection</keyword>
<comment type="catalytic activity">
    <reaction evidence="13">
        <text>1,2-dioctanoyl-sn-glycero-3-phospho-(1D-myo-inositol-3,4,5-trisphosphate) + H2O = 1,2-dioctanoyl-sn-glycero-3-phospho-(1D-myo-inositol-4,5-bisphosphate) + phosphate</text>
        <dbReference type="Rhea" id="RHEA:43552"/>
        <dbReference type="ChEBI" id="CHEBI:15377"/>
        <dbReference type="ChEBI" id="CHEBI:43474"/>
        <dbReference type="ChEBI" id="CHEBI:83416"/>
        <dbReference type="ChEBI" id="CHEBI:83419"/>
    </reaction>
    <physiologicalReaction direction="left-to-right" evidence="13">
        <dbReference type="Rhea" id="RHEA:43553"/>
    </physiologicalReaction>
</comment>
<dbReference type="EMBL" id="OM304360">
    <property type="protein sequence ID" value="WMX25295.1"/>
    <property type="molecule type" value="mRNA"/>
</dbReference>
<dbReference type="GO" id="GO:0016314">
    <property type="term" value="F:phosphatidylinositol-3,4,5-trisphosphate 3-phosphatase activity"/>
    <property type="evidence" value="ECO:0007669"/>
    <property type="project" value="UniProtKB-EC"/>
</dbReference>
<dbReference type="AlphaFoldDB" id="A0AA51VKK4"/>
<dbReference type="GO" id="GO:0048870">
    <property type="term" value="P:cell motility"/>
    <property type="evidence" value="ECO:0007669"/>
    <property type="project" value="TreeGrafter"/>
</dbReference>
<keyword evidence="8" id="KW-0378">Hydrolase</keyword>
<feature type="domain" description="C2 tensin-type" evidence="25">
    <location>
        <begin position="217"/>
        <end position="367"/>
    </location>
</feature>
<evidence type="ECO:0000256" key="6">
    <source>
        <dbReference type="ARBA" id="ARBA00013081"/>
    </source>
</evidence>
<comment type="catalytic activity">
    <reaction evidence="21">
        <text>O-phospho-L-tyrosyl-[protein] + H2O = L-tyrosyl-[protein] + phosphate</text>
        <dbReference type="Rhea" id="RHEA:10684"/>
        <dbReference type="Rhea" id="RHEA-COMP:10136"/>
        <dbReference type="Rhea" id="RHEA-COMP:20101"/>
        <dbReference type="ChEBI" id="CHEBI:15377"/>
        <dbReference type="ChEBI" id="CHEBI:43474"/>
        <dbReference type="ChEBI" id="CHEBI:46858"/>
        <dbReference type="ChEBI" id="CHEBI:61978"/>
        <dbReference type="EC" id="3.1.3.48"/>
    </reaction>
    <physiologicalReaction direction="left-to-right" evidence="21">
        <dbReference type="Rhea" id="RHEA:10685"/>
    </physiologicalReaction>
</comment>
<dbReference type="GO" id="GO:0005634">
    <property type="term" value="C:nucleus"/>
    <property type="evidence" value="ECO:0007669"/>
    <property type="project" value="TreeGrafter"/>
</dbReference>
<dbReference type="GO" id="GO:0043005">
    <property type="term" value="C:neuron projection"/>
    <property type="evidence" value="ECO:0007669"/>
    <property type="project" value="UniProtKB-SubCell"/>
</dbReference>
<evidence type="ECO:0000256" key="2">
    <source>
        <dbReference type="ARBA" id="ARBA00004496"/>
    </source>
</evidence>
<dbReference type="PROSITE" id="PS51181">
    <property type="entry name" value="PPASE_TENSIN"/>
    <property type="match status" value="1"/>
</dbReference>
<evidence type="ECO:0000256" key="1">
    <source>
        <dbReference type="ARBA" id="ARBA00004487"/>
    </source>
</evidence>
<feature type="compositionally biased region" description="Polar residues" evidence="22">
    <location>
        <begin position="416"/>
        <end position="425"/>
    </location>
</feature>
<reference evidence="26" key="2">
    <citation type="submission" date="2022-01" db="EMBL/GenBank/DDBJ databases">
        <authorList>
            <person name="Xu H."/>
            <person name="Lu X."/>
        </authorList>
    </citation>
    <scope>NUCLEOTIDE SEQUENCE</scope>
</reference>
<comment type="catalytic activity">
    <reaction evidence="12">
        <text>1,2-dihexadecanoyl-sn-glycero-3-phospho-(1D-myo-inositol-3,4,5-trisphosphate) + H2O = 1,2-dihexadecanoyl-sn-glycero-3-phospho-(1D-myo-inositol-4,5-bisphosphate) + phosphate</text>
        <dbReference type="Rhea" id="RHEA:43560"/>
        <dbReference type="ChEBI" id="CHEBI:15377"/>
        <dbReference type="ChEBI" id="CHEBI:43474"/>
        <dbReference type="ChEBI" id="CHEBI:83420"/>
        <dbReference type="ChEBI" id="CHEBI:83423"/>
    </reaction>
    <physiologicalReaction direction="left-to-right" evidence="12">
        <dbReference type="Rhea" id="RHEA:43561"/>
    </physiologicalReaction>
</comment>
<feature type="region of interest" description="Disordered" evidence="22">
    <location>
        <begin position="363"/>
        <end position="425"/>
    </location>
</feature>
<dbReference type="EC" id="3.1.3.48" evidence="5"/>
<evidence type="ECO:0000256" key="20">
    <source>
        <dbReference type="ARBA" id="ARBA00048832"/>
    </source>
</evidence>
<evidence type="ECO:0000256" key="5">
    <source>
        <dbReference type="ARBA" id="ARBA00013064"/>
    </source>
</evidence>
<dbReference type="InterPro" id="IPR029021">
    <property type="entry name" value="Prot-tyrosine_phosphatase-like"/>
</dbReference>
<evidence type="ECO:0000256" key="4">
    <source>
        <dbReference type="ARBA" id="ARBA00013015"/>
    </source>
</evidence>
<feature type="domain" description="Tyrosine specific protein phosphatases" evidence="23">
    <location>
        <begin position="129"/>
        <end position="186"/>
    </location>
</feature>
<evidence type="ECO:0000256" key="12">
    <source>
        <dbReference type="ARBA" id="ARBA00034256"/>
    </source>
</evidence>
<protein>
    <recommendedName>
        <fullName evidence="14">Phosphatidylinositol 3,4,5-trisphosphate 3-phosphatase and dual-specificity protein phosphatase PTEN</fullName>
        <ecNumber evidence="6">3.1.3.16</ecNumber>
        <ecNumber evidence="5">3.1.3.48</ecNumber>
        <ecNumber evidence="4">3.1.3.67</ecNumber>
    </recommendedName>
    <alternativeName>
        <fullName evidence="18">Inositol polyphosphate 3-phosphatase</fullName>
    </alternativeName>
</protein>
<feature type="compositionally biased region" description="Polar residues" evidence="22">
    <location>
        <begin position="445"/>
        <end position="455"/>
    </location>
</feature>
<dbReference type="GO" id="GO:0046856">
    <property type="term" value="P:phosphatidylinositol dephosphorylation"/>
    <property type="evidence" value="ECO:0007669"/>
    <property type="project" value="TreeGrafter"/>
</dbReference>
<evidence type="ECO:0000256" key="16">
    <source>
        <dbReference type="ARBA" id="ARBA00043760"/>
    </source>
</evidence>
<comment type="catalytic activity">
    <reaction evidence="15">
        <text>1D-myo-inositol 1,3,4,5-tetrakisphosphate + H2O = 1D-myo-inositol 1,4,5-trisphosphate + phosphate</text>
        <dbReference type="Rhea" id="RHEA:77155"/>
        <dbReference type="ChEBI" id="CHEBI:15377"/>
        <dbReference type="ChEBI" id="CHEBI:43474"/>
        <dbReference type="ChEBI" id="CHEBI:57895"/>
        <dbReference type="ChEBI" id="CHEBI:203600"/>
    </reaction>
    <physiologicalReaction direction="left-to-right" evidence="15">
        <dbReference type="Rhea" id="RHEA:77156"/>
    </physiologicalReaction>
</comment>
<dbReference type="GO" id="GO:0043491">
    <property type="term" value="P:phosphatidylinositol 3-kinase/protein kinase B signal transduction"/>
    <property type="evidence" value="ECO:0007669"/>
    <property type="project" value="TreeGrafter"/>
</dbReference>
<keyword evidence="10" id="KW-0443">Lipid metabolism</keyword>
<evidence type="ECO:0000256" key="14">
    <source>
        <dbReference type="ARBA" id="ARBA00034338"/>
    </source>
</evidence>
<comment type="catalytic activity">
    <reaction evidence="17">
        <text>1D-myo-inositol 1,3,4,5,6-pentakisphosphate + H2O = 1D-myo-inositol 1,4,5,6-tetrakisphosphate + phosphate</text>
        <dbReference type="Rhea" id="RHEA:77143"/>
        <dbReference type="ChEBI" id="CHEBI:15377"/>
        <dbReference type="ChEBI" id="CHEBI:43474"/>
        <dbReference type="ChEBI" id="CHEBI:57627"/>
        <dbReference type="ChEBI" id="CHEBI:57733"/>
    </reaction>
    <physiologicalReaction direction="left-to-right" evidence="17">
        <dbReference type="Rhea" id="RHEA:77144"/>
    </physiologicalReaction>
</comment>
<evidence type="ECO:0000256" key="10">
    <source>
        <dbReference type="ARBA" id="ARBA00023098"/>
    </source>
</evidence>